<evidence type="ECO:0000256" key="1">
    <source>
        <dbReference type="SAM" id="MobiDB-lite"/>
    </source>
</evidence>
<accession>G7E2E8</accession>
<dbReference type="OrthoDB" id="5544050at2759"/>
<comment type="caution">
    <text evidence="2">The sequence shown here is derived from an EMBL/GenBank/DDBJ whole genome shotgun (WGS) entry which is preliminary data.</text>
</comment>
<reference evidence="2 3" key="2">
    <citation type="journal article" date="2012" name="Open Biol.">
        <title>Characteristics of nucleosomes and linker DNA regions on the genome of the basidiomycete Mixia osmundae revealed by mono- and dinucleosome mapping.</title>
        <authorList>
            <person name="Nishida H."/>
            <person name="Kondo S."/>
            <person name="Matsumoto T."/>
            <person name="Suzuki Y."/>
            <person name="Yoshikawa H."/>
            <person name="Taylor T.D."/>
            <person name="Sugiyama J."/>
        </authorList>
    </citation>
    <scope>NUCLEOTIDE SEQUENCE [LARGE SCALE GENOMIC DNA]</scope>
    <source>
        <strain evidence="3">CBS 9802 / IAM 14324 / JCM 22182 / KY 12970</strain>
    </source>
</reference>
<dbReference type="Proteomes" id="UP000009131">
    <property type="component" value="Unassembled WGS sequence"/>
</dbReference>
<reference evidence="2 3" key="1">
    <citation type="journal article" date="2011" name="J. Gen. Appl. Microbiol.">
        <title>Draft genome sequencing of the enigmatic basidiomycete Mixia osmundae.</title>
        <authorList>
            <person name="Nishida H."/>
            <person name="Nagatsuka Y."/>
            <person name="Sugiyama J."/>
        </authorList>
    </citation>
    <scope>NUCLEOTIDE SEQUENCE [LARGE SCALE GENOMIC DNA]</scope>
    <source>
        <strain evidence="3">CBS 9802 / IAM 14324 / JCM 22182 / KY 12970</strain>
    </source>
</reference>
<gene>
    <name evidence="2" type="primary">Mo03682</name>
    <name evidence="2" type="ORF">E5Q_03682</name>
</gene>
<dbReference type="InParanoid" id="G7E2E8"/>
<protein>
    <submittedName>
        <fullName evidence="2">Uncharacterized protein</fullName>
    </submittedName>
</protein>
<name>G7E2E8_MIXOS</name>
<feature type="compositionally biased region" description="Basic and acidic residues" evidence="1">
    <location>
        <begin position="43"/>
        <end position="58"/>
    </location>
</feature>
<keyword evidence="3" id="KW-1185">Reference proteome</keyword>
<proteinExistence type="predicted"/>
<sequence length="121" mass="13270">MASPTPESAAQRLSDTKPIKNIFSNDGSFLDKFSKVTALDVQQQREREALQRRKDLANRFKKRGKASAPPALDQNAKRAKTDSSASPQLSAHEQAYLREVANAKGASLKDHGEGQHSLLRG</sequence>
<organism evidence="2 3">
    <name type="scientific">Mixia osmundae (strain CBS 9802 / IAM 14324 / JCM 22182 / KY 12970)</name>
    <dbReference type="NCBI Taxonomy" id="764103"/>
    <lineage>
        <taxon>Eukaryota</taxon>
        <taxon>Fungi</taxon>
        <taxon>Dikarya</taxon>
        <taxon>Basidiomycota</taxon>
        <taxon>Pucciniomycotina</taxon>
        <taxon>Mixiomycetes</taxon>
        <taxon>Mixiales</taxon>
        <taxon>Mixiaceae</taxon>
        <taxon>Mixia</taxon>
    </lineage>
</organism>
<dbReference type="eggNOG" id="ENOG502SBEW">
    <property type="taxonomic scope" value="Eukaryota"/>
</dbReference>
<evidence type="ECO:0000313" key="3">
    <source>
        <dbReference type="Proteomes" id="UP000009131"/>
    </source>
</evidence>
<dbReference type="HOGENOM" id="CLU_128839_0_0_1"/>
<feature type="region of interest" description="Disordered" evidence="1">
    <location>
        <begin position="43"/>
        <end position="121"/>
    </location>
</feature>
<dbReference type="EMBL" id="BABT02000110">
    <property type="protein sequence ID" value="GAA97008.1"/>
    <property type="molecule type" value="Genomic_DNA"/>
</dbReference>
<feature type="compositionally biased region" description="Polar residues" evidence="1">
    <location>
        <begin position="82"/>
        <end position="91"/>
    </location>
</feature>
<evidence type="ECO:0000313" key="2">
    <source>
        <dbReference type="EMBL" id="GAA97008.1"/>
    </source>
</evidence>
<dbReference type="AlphaFoldDB" id="G7E2E8"/>